<dbReference type="AlphaFoldDB" id="A0A8H9G2J6"/>
<dbReference type="InterPro" id="IPR006696">
    <property type="entry name" value="DUF423"/>
</dbReference>
<gene>
    <name evidence="7" type="primary">ywdK</name>
    <name evidence="7" type="ORF">GCM10011516_34060</name>
</gene>
<dbReference type="Proteomes" id="UP000614460">
    <property type="component" value="Unassembled WGS sequence"/>
</dbReference>
<feature type="transmembrane region" description="Helical" evidence="6">
    <location>
        <begin position="68"/>
        <end position="85"/>
    </location>
</feature>
<comment type="subcellular location">
    <subcellularLocation>
        <location evidence="1">Membrane</location>
        <topology evidence="1">Multi-pass membrane protein</topology>
    </subcellularLocation>
</comment>
<keyword evidence="8" id="KW-1185">Reference proteome</keyword>
<comment type="caution">
    <text evidence="7">The sequence shown here is derived from an EMBL/GenBank/DDBJ whole genome shotgun (WGS) entry which is preliminary data.</text>
</comment>
<reference evidence="7" key="1">
    <citation type="journal article" date="2014" name="Int. J. Syst. Evol. Microbiol.">
        <title>Complete genome sequence of Corynebacterium casei LMG S-19264T (=DSM 44701T), isolated from a smear-ripened cheese.</title>
        <authorList>
            <consortium name="US DOE Joint Genome Institute (JGI-PGF)"/>
            <person name="Walter F."/>
            <person name="Albersmeier A."/>
            <person name="Kalinowski J."/>
            <person name="Ruckert C."/>
        </authorList>
    </citation>
    <scope>NUCLEOTIDE SEQUENCE</scope>
    <source>
        <strain evidence="7">CGMCC 1.15966</strain>
    </source>
</reference>
<dbReference type="PANTHER" id="PTHR43461:SF1">
    <property type="entry name" value="TRANSMEMBRANE PROTEIN 256"/>
    <property type="match status" value="1"/>
</dbReference>
<reference evidence="7" key="2">
    <citation type="submission" date="2020-09" db="EMBL/GenBank/DDBJ databases">
        <authorList>
            <person name="Sun Q."/>
            <person name="Zhou Y."/>
        </authorList>
    </citation>
    <scope>NUCLEOTIDE SEQUENCE</scope>
    <source>
        <strain evidence="7">CGMCC 1.15966</strain>
    </source>
</reference>
<evidence type="ECO:0000313" key="7">
    <source>
        <dbReference type="EMBL" id="GGE33595.1"/>
    </source>
</evidence>
<comment type="similarity">
    <text evidence="2">Belongs to the UPF0382 family.</text>
</comment>
<feature type="transmembrane region" description="Helical" evidence="6">
    <location>
        <begin position="92"/>
        <end position="112"/>
    </location>
</feature>
<dbReference type="Pfam" id="PF04241">
    <property type="entry name" value="DUF423"/>
    <property type="match status" value="1"/>
</dbReference>
<dbReference type="PANTHER" id="PTHR43461">
    <property type="entry name" value="TRANSMEMBRANE PROTEIN 256"/>
    <property type="match status" value="1"/>
</dbReference>
<proteinExistence type="inferred from homology"/>
<evidence type="ECO:0000256" key="5">
    <source>
        <dbReference type="ARBA" id="ARBA00023136"/>
    </source>
</evidence>
<evidence type="ECO:0000256" key="1">
    <source>
        <dbReference type="ARBA" id="ARBA00004141"/>
    </source>
</evidence>
<evidence type="ECO:0000256" key="2">
    <source>
        <dbReference type="ARBA" id="ARBA00009694"/>
    </source>
</evidence>
<evidence type="ECO:0000313" key="8">
    <source>
        <dbReference type="Proteomes" id="UP000614460"/>
    </source>
</evidence>
<organism evidence="7 8">
    <name type="scientific">Sphingobacterium cellulitidis</name>
    <dbReference type="NCBI Taxonomy" id="1768011"/>
    <lineage>
        <taxon>Bacteria</taxon>
        <taxon>Pseudomonadati</taxon>
        <taxon>Bacteroidota</taxon>
        <taxon>Sphingobacteriia</taxon>
        <taxon>Sphingobacteriales</taxon>
        <taxon>Sphingobacteriaceae</taxon>
        <taxon>Sphingobacterium</taxon>
    </lineage>
</organism>
<feature type="transmembrane region" description="Helical" evidence="6">
    <location>
        <begin position="124"/>
        <end position="147"/>
    </location>
</feature>
<keyword evidence="4 6" id="KW-1133">Transmembrane helix</keyword>
<dbReference type="GO" id="GO:0005886">
    <property type="term" value="C:plasma membrane"/>
    <property type="evidence" value="ECO:0007669"/>
    <property type="project" value="TreeGrafter"/>
</dbReference>
<protein>
    <submittedName>
        <fullName evidence="7">UPF0382 membrane protein YwdK</fullName>
    </submittedName>
</protein>
<keyword evidence="3 6" id="KW-0812">Transmembrane</keyword>
<name>A0A8H9G2J6_9SPHI</name>
<evidence type="ECO:0000256" key="6">
    <source>
        <dbReference type="SAM" id="Phobius"/>
    </source>
</evidence>
<sequence>MLFKKLFYTFINEKSYAIILAFFMNKQIILTAAFFGLLAVILGAFGAHGLEGKISDKQLETWGTANQYHFYHTLALLFLSTFSRAKSQSIKVSYIMFTLGIILFSGSIYLLSTRTLLGIENISIIGPITPLGGLCFMVGWIALFIAAMKNRA</sequence>
<evidence type="ECO:0000256" key="4">
    <source>
        <dbReference type="ARBA" id="ARBA00022989"/>
    </source>
</evidence>
<evidence type="ECO:0000256" key="3">
    <source>
        <dbReference type="ARBA" id="ARBA00022692"/>
    </source>
</evidence>
<feature type="transmembrane region" description="Helical" evidence="6">
    <location>
        <begin position="28"/>
        <end position="48"/>
    </location>
</feature>
<accession>A0A8H9G2J6</accession>
<keyword evidence="5 6" id="KW-0472">Membrane</keyword>
<dbReference type="EMBL" id="BMKM01000014">
    <property type="protein sequence ID" value="GGE33595.1"/>
    <property type="molecule type" value="Genomic_DNA"/>
</dbReference>